<protein>
    <submittedName>
        <fullName evidence="1">Uncharacterized protein</fullName>
    </submittedName>
</protein>
<proteinExistence type="predicted"/>
<dbReference type="AlphaFoldDB" id="A0A0G1W3Q7"/>
<organism evidence="1 2">
    <name type="scientific">Candidatus Gottesmanbacteria bacterium GW2011_GWB1_49_7</name>
    <dbReference type="NCBI Taxonomy" id="1618448"/>
    <lineage>
        <taxon>Bacteria</taxon>
        <taxon>Candidatus Gottesmaniibacteriota</taxon>
    </lineage>
</organism>
<accession>A0A0G1W3Q7</accession>
<dbReference type="Proteomes" id="UP000034588">
    <property type="component" value="Unassembled WGS sequence"/>
</dbReference>
<dbReference type="EMBL" id="LCQD01000002">
    <property type="protein sequence ID" value="KKW13338.1"/>
    <property type="molecule type" value="Genomic_DNA"/>
</dbReference>
<gene>
    <name evidence="1" type="ORF">UY48_C0002G0029</name>
</gene>
<evidence type="ECO:0000313" key="1">
    <source>
        <dbReference type="EMBL" id="KKW13338.1"/>
    </source>
</evidence>
<name>A0A0G1W3Q7_9BACT</name>
<reference evidence="1 2" key="1">
    <citation type="journal article" date="2015" name="Nature">
        <title>rRNA introns, odd ribosomes, and small enigmatic genomes across a large radiation of phyla.</title>
        <authorList>
            <person name="Brown C.T."/>
            <person name="Hug L.A."/>
            <person name="Thomas B.C."/>
            <person name="Sharon I."/>
            <person name="Castelle C.J."/>
            <person name="Singh A."/>
            <person name="Wilkins M.J."/>
            <person name="Williams K.H."/>
            <person name="Banfield J.F."/>
        </authorList>
    </citation>
    <scope>NUCLEOTIDE SEQUENCE [LARGE SCALE GENOMIC DNA]</scope>
</reference>
<sequence>MSVALTDQTGLREWTTDAGFHVLQIHYTADPDKRSEEWKRQARQGLDDLGWDREFELNWSSVEGLPVFRHAWESEVHVAKTPLAYLPEIPVVRGWDFGLMPACVFSQFTPGGRWNVLAEVQGLHTGIRSLCRLIKAEYLPRFPGAKYEDYCDPAGFSQSQTDEKTCAEIMAEELGQWPNRGIQTWTERYDAVSEWLRGETEDGTPLFQMNSCCHILKQGFEGAYHYREMAEGRFKEEPEKNRFSHLQDALQYPATCNRLGQGLVLHPTPEQRGKIDCPHEWVESGAVAGMRVCWRCGQAEKNEADLELEALAQRADRFGEIGEDVIDHLRELGIYR</sequence>
<dbReference type="Gene3D" id="3.30.420.280">
    <property type="match status" value="1"/>
</dbReference>
<evidence type="ECO:0000313" key="2">
    <source>
        <dbReference type="Proteomes" id="UP000034588"/>
    </source>
</evidence>
<comment type="caution">
    <text evidence="1">The sequence shown here is derived from an EMBL/GenBank/DDBJ whole genome shotgun (WGS) entry which is preliminary data.</text>
</comment>